<organism evidence="3">
    <name type="scientific">uncultured Solirubrobacteraceae bacterium</name>
    <dbReference type="NCBI Taxonomy" id="1162706"/>
    <lineage>
        <taxon>Bacteria</taxon>
        <taxon>Bacillati</taxon>
        <taxon>Actinomycetota</taxon>
        <taxon>Thermoleophilia</taxon>
        <taxon>Solirubrobacterales</taxon>
        <taxon>Solirubrobacteraceae</taxon>
        <taxon>environmental samples</taxon>
    </lineage>
</organism>
<gene>
    <name evidence="3" type="ORF">AVDCRST_MAG13-1061</name>
</gene>
<evidence type="ECO:0000313" key="3">
    <source>
        <dbReference type="EMBL" id="CAA9479361.1"/>
    </source>
</evidence>
<reference evidence="3" key="1">
    <citation type="submission" date="2020-02" db="EMBL/GenBank/DDBJ databases">
        <authorList>
            <person name="Meier V. D."/>
        </authorList>
    </citation>
    <scope>NUCLEOTIDE SEQUENCE</scope>
    <source>
        <strain evidence="3">AVDCRST_MAG13</strain>
    </source>
</reference>
<evidence type="ECO:0000256" key="1">
    <source>
        <dbReference type="SAM" id="MobiDB-lite"/>
    </source>
</evidence>
<feature type="compositionally biased region" description="Basic and acidic residues" evidence="1">
    <location>
        <begin position="109"/>
        <end position="123"/>
    </location>
</feature>
<keyword evidence="2" id="KW-0812">Transmembrane</keyword>
<feature type="region of interest" description="Disordered" evidence="1">
    <location>
        <begin position="1"/>
        <end position="254"/>
    </location>
</feature>
<dbReference type="EMBL" id="CADCVO010000160">
    <property type="protein sequence ID" value="CAA9479361.1"/>
    <property type="molecule type" value="Genomic_DNA"/>
</dbReference>
<keyword evidence="2" id="KW-0472">Membrane</keyword>
<sequence>MELAPRAGHAAQRAHRPPPALRLGRRRPRARQAGQERPRRDHQRRDPHRGGPLPRPLPARARDGHAGADPQGDDPRLRAGRQPAGRPGQPRGDDVGAAARGGDGSRGALRGDPRVHARPEGVRPGRRRAGPHDARRLRPADDPLPGRAPAGPPALLQPRGDERPGPAAEPVPARAPDAPPLSRGPPRAQPGARRRDHVLRPQARHRAARRLRRHGRPRGARRAPGGRRRRPRGGRRAAARRARAARRDRPRPGRLLPRARALTSRLVTAAVALVAAAAAGFGLIAFFTGQDDATTATRPSEAPGMAVPAQAGQDAGVLRAGNVILVAGQGQVAGARRLAEELAGPPSRALRDAGQAVLVEEGPGRGGIVAVAWERQLRAETPDDPALRDFVEYWLGRGT</sequence>
<feature type="compositionally biased region" description="Low complexity" evidence="1">
    <location>
        <begin position="1"/>
        <end position="11"/>
    </location>
</feature>
<keyword evidence="2" id="KW-1133">Transmembrane helix</keyword>
<feature type="compositionally biased region" description="Basic and acidic residues" evidence="1">
    <location>
        <begin position="130"/>
        <end position="141"/>
    </location>
</feature>
<evidence type="ECO:0000256" key="2">
    <source>
        <dbReference type="SAM" id="Phobius"/>
    </source>
</evidence>
<dbReference type="AlphaFoldDB" id="A0A6J4RQ57"/>
<feature type="compositionally biased region" description="Low complexity" evidence="1">
    <location>
        <begin position="143"/>
        <end position="158"/>
    </location>
</feature>
<proteinExistence type="predicted"/>
<accession>A0A6J4RQ57</accession>
<feature type="compositionally biased region" description="Basic residues" evidence="1">
    <location>
        <begin position="192"/>
        <end position="244"/>
    </location>
</feature>
<name>A0A6J4RQ57_9ACTN</name>
<feature type="transmembrane region" description="Helical" evidence="2">
    <location>
        <begin position="266"/>
        <end position="287"/>
    </location>
</feature>
<protein>
    <submittedName>
        <fullName evidence="3">Uncharacterized protein</fullName>
    </submittedName>
</protein>